<gene>
    <name evidence="2" type="ORF">DERYTH_LOCUS15411</name>
</gene>
<proteinExistence type="predicted"/>
<protein>
    <submittedName>
        <fullName evidence="2">8272_t:CDS:1</fullName>
    </submittedName>
</protein>
<evidence type="ECO:0000313" key="2">
    <source>
        <dbReference type="EMBL" id="CAG8734335.1"/>
    </source>
</evidence>
<name>A0A9N9IG65_9GLOM</name>
<keyword evidence="3" id="KW-1185">Reference proteome</keyword>
<dbReference type="AlphaFoldDB" id="A0A9N9IG65"/>
<feature type="coiled-coil region" evidence="1">
    <location>
        <begin position="1"/>
        <end position="52"/>
    </location>
</feature>
<evidence type="ECO:0000256" key="1">
    <source>
        <dbReference type="SAM" id="Coils"/>
    </source>
</evidence>
<reference evidence="2" key="1">
    <citation type="submission" date="2021-06" db="EMBL/GenBank/DDBJ databases">
        <authorList>
            <person name="Kallberg Y."/>
            <person name="Tangrot J."/>
            <person name="Rosling A."/>
        </authorList>
    </citation>
    <scope>NUCLEOTIDE SEQUENCE</scope>
    <source>
        <strain evidence="2">MA453B</strain>
    </source>
</reference>
<accession>A0A9N9IG65</accession>
<dbReference type="EMBL" id="CAJVPY010012472">
    <property type="protein sequence ID" value="CAG8734335.1"/>
    <property type="molecule type" value="Genomic_DNA"/>
</dbReference>
<evidence type="ECO:0000313" key="3">
    <source>
        <dbReference type="Proteomes" id="UP000789405"/>
    </source>
</evidence>
<sequence>MEELNTRVEAIEKAIFNENENYTEGNSNQNEMDEDEETIKSVVNQLEKETKKKLQQSTIPVKFLRRTLIRYITLTRNKPNGNKQQSELYLLLTHTQHQNRGDWNTVLNLNKDRESYIAANPPRENNQILKTLKQLGLTDTYELLSNKSRGEKNEFTYSKKINNNVVAEARLDQI</sequence>
<organism evidence="2 3">
    <name type="scientific">Dentiscutata erythropus</name>
    <dbReference type="NCBI Taxonomy" id="1348616"/>
    <lineage>
        <taxon>Eukaryota</taxon>
        <taxon>Fungi</taxon>
        <taxon>Fungi incertae sedis</taxon>
        <taxon>Mucoromycota</taxon>
        <taxon>Glomeromycotina</taxon>
        <taxon>Glomeromycetes</taxon>
        <taxon>Diversisporales</taxon>
        <taxon>Gigasporaceae</taxon>
        <taxon>Dentiscutata</taxon>
    </lineage>
</organism>
<keyword evidence="1" id="KW-0175">Coiled coil</keyword>
<dbReference type="Proteomes" id="UP000789405">
    <property type="component" value="Unassembled WGS sequence"/>
</dbReference>
<comment type="caution">
    <text evidence="2">The sequence shown here is derived from an EMBL/GenBank/DDBJ whole genome shotgun (WGS) entry which is preliminary data.</text>
</comment>